<feature type="domain" description="Hemerythrin-like" evidence="1">
    <location>
        <begin position="14"/>
        <end position="149"/>
    </location>
</feature>
<dbReference type="PANTHER" id="PTHR39966">
    <property type="entry name" value="BLL2471 PROTEIN-RELATED"/>
    <property type="match status" value="1"/>
</dbReference>
<dbReference type="Pfam" id="PF01814">
    <property type="entry name" value="Hemerythrin"/>
    <property type="match status" value="1"/>
</dbReference>
<dbReference type="PANTHER" id="PTHR39966:SF1">
    <property type="entry name" value="HEMERYTHRIN-LIKE DOMAIN-CONTAINING PROTEIN"/>
    <property type="match status" value="1"/>
</dbReference>
<dbReference type="Proteomes" id="UP000218432">
    <property type="component" value="Chromosome 2"/>
</dbReference>
<dbReference type="GO" id="GO:0005886">
    <property type="term" value="C:plasma membrane"/>
    <property type="evidence" value="ECO:0007669"/>
    <property type="project" value="TreeGrafter"/>
</dbReference>
<sequence>MGWDMSSLKPHGAIAVILREHERLSAVIEGMQRFAHLLAAGKPVPGLMVFRAMLFYIREYPEQVHHPKEKHYLFAPLREATSEFDSVLDELESQHARGDGMLTDLDHALTRYELKGAPALPALVALVDAYAEFYSAHRRMEEMLILPAARVQLNDEDWAELDIAFGANRDPFDGVKLEDDLGKLFSMIVNAIPETEG</sequence>
<evidence type="ECO:0000313" key="2">
    <source>
        <dbReference type="EMBL" id="BAX61812.1"/>
    </source>
</evidence>
<reference evidence="2 3" key="1">
    <citation type="journal article" date="2017" name="Genome Announc.">
        <title>Complete Genome Sequence of Burkholderia stabilis FERMP-21014.</title>
        <authorList>
            <person name="Konishi K."/>
            <person name="Kumagai T."/>
            <person name="Sakasegawa S."/>
            <person name="Tamura T."/>
        </authorList>
    </citation>
    <scope>NUCLEOTIDE SEQUENCE [LARGE SCALE GENOMIC DNA]</scope>
    <source>
        <strain evidence="2 3">FERMP-21014</strain>
    </source>
</reference>
<dbReference type="EMBL" id="AP018112">
    <property type="protein sequence ID" value="BAX61812.1"/>
    <property type="molecule type" value="Genomic_DNA"/>
</dbReference>
<evidence type="ECO:0000313" key="3">
    <source>
        <dbReference type="Proteomes" id="UP000218432"/>
    </source>
</evidence>
<dbReference type="Gene3D" id="1.20.120.520">
    <property type="entry name" value="nmb1532 protein domain like"/>
    <property type="match status" value="1"/>
</dbReference>
<dbReference type="AlphaFoldDB" id="A0A1Y1BP62"/>
<accession>A0A1Y1BP62</accession>
<proteinExistence type="predicted"/>
<evidence type="ECO:0000259" key="1">
    <source>
        <dbReference type="Pfam" id="PF01814"/>
    </source>
</evidence>
<dbReference type="InterPro" id="IPR012312">
    <property type="entry name" value="Hemerythrin-like"/>
</dbReference>
<organism evidence="2 3">
    <name type="scientific">Burkholderia stabilis</name>
    <dbReference type="NCBI Taxonomy" id="95485"/>
    <lineage>
        <taxon>Bacteria</taxon>
        <taxon>Pseudomonadati</taxon>
        <taxon>Pseudomonadota</taxon>
        <taxon>Betaproteobacteria</taxon>
        <taxon>Burkholderiales</taxon>
        <taxon>Burkholderiaceae</taxon>
        <taxon>Burkholderia</taxon>
        <taxon>Burkholderia cepacia complex</taxon>
    </lineage>
</organism>
<gene>
    <name evidence="2" type="ORF">BSFP_046790</name>
</gene>
<dbReference type="CDD" id="cd12108">
    <property type="entry name" value="Hr-like"/>
    <property type="match status" value="1"/>
</dbReference>
<name>A0A1Y1BP62_9BURK</name>
<protein>
    <submittedName>
        <fullName evidence="2">Hemerythrin</fullName>
    </submittedName>
</protein>